<dbReference type="InterPro" id="IPR012809">
    <property type="entry name" value="ECF_CbiQ"/>
</dbReference>
<accession>A0A4R1NA78</accession>
<evidence type="ECO:0000256" key="6">
    <source>
        <dbReference type="ARBA" id="ARBA00023136"/>
    </source>
</evidence>
<dbReference type="PANTHER" id="PTHR34857:SF2">
    <property type="entry name" value="SLL0384 PROTEIN"/>
    <property type="match status" value="1"/>
</dbReference>
<evidence type="ECO:0000256" key="2">
    <source>
        <dbReference type="ARBA" id="ARBA00008564"/>
    </source>
</evidence>
<evidence type="ECO:0000256" key="3">
    <source>
        <dbReference type="ARBA" id="ARBA00022475"/>
    </source>
</evidence>
<dbReference type="Proteomes" id="UP000294555">
    <property type="component" value="Unassembled WGS sequence"/>
</dbReference>
<proteinExistence type="inferred from homology"/>
<evidence type="ECO:0000256" key="4">
    <source>
        <dbReference type="ARBA" id="ARBA00022692"/>
    </source>
</evidence>
<feature type="transmembrane region" description="Helical" evidence="7">
    <location>
        <begin position="24"/>
        <end position="55"/>
    </location>
</feature>
<keyword evidence="5 7" id="KW-1133">Transmembrane helix</keyword>
<keyword evidence="4 7" id="KW-0812">Transmembrane</keyword>
<dbReference type="GO" id="GO:0006824">
    <property type="term" value="P:cobalt ion transport"/>
    <property type="evidence" value="ECO:0007669"/>
    <property type="project" value="InterPro"/>
</dbReference>
<name>A0A4R1NA78_9GAMM</name>
<evidence type="ECO:0000256" key="1">
    <source>
        <dbReference type="ARBA" id="ARBA00004651"/>
    </source>
</evidence>
<protein>
    <submittedName>
        <fullName evidence="8">Cobalt/nickel transport system permease protein</fullName>
    </submittedName>
</protein>
<dbReference type="CDD" id="cd16914">
    <property type="entry name" value="EcfT"/>
    <property type="match status" value="1"/>
</dbReference>
<dbReference type="PANTHER" id="PTHR34857">
    <property type="entry name" value="SLL0384 PROTEIN"/>
    <property type="match status" value="1"/>
</dbReference>
<keyword evidence="3" id="KW-1003">Cell membrane</keyword>
<sequence length="258" mass="29109">MSLARFADESSSPLRRLDSRVKTVVLLSAVAVASVLSQWYLALALWLAAISLFCVMPFDRRALLKRLIMPMGIAWLVFLSVLFTHGSRLLFTIPLHYFSLDAYQEGLVFGIVLFLRIMAAVTLVAALSFSTPMIDILETLRLCKVPHTVIDIADMMYRYVFIMQDTAFTMRQAQISRLGETVSWLRRVRDTGKVAGGILIRSLDRSTRIYQAMLARGYDEDSHDLCFFTTKVPRRDKLIGLAAGLLLILVVTLNVLSR</sequence>
<keyword evidence="6 7" id="KW-0472">Membrane</keyword>
<gene>
    <name evidence="8" type="ORF">EZJ58_2314</name>
</gene>
<evidence type="ECO:0000313" key="8">
    <source>
        <dbReference type="EMBL" id="TCL04203.1"/>
    </source>
</evidence>
<dbReference type="NCBIfam" id="TIGR02454">
    <property type="entry name" value="ECF_T_CbiQ"/>
    <property type="match status" value="1"/>
</dbReference>
<dbReference type="InterPro" id="IPR051611">
    <property type="entry name" value="ECF_transporter_component"/>
</dbReference>
<feature type="transmembrane region" description="Helical" evidence="7">
    <location>
        <begin position="67"/>
        <end position="86"/>
    </location>
</feature>
<feature type="transmembrane region" description="Helical" evidence="7">
    <location>
        <begin position="106"/>
        <end position="129"/>
    </location>
</feature>
<dbReference type="GO" id="GO:0043190">
    <property type="term" value="C:ATP-binding cassette (ABC) transporter complex"/>
    <property type="evidence" value="ECO:0007669"/>
    <property type="project" value="InterPro"/>
</dbReference>
<organism evidence="8 9">
    <name type="scientific">Sodalis ligni</name>
    <dbReference type="NCBI Taxonomy" id="2697027"/>
    <lineage>
        <taxon>Bacteria</taxon>
        <taxon>Pseudomonadati</taxon>
        <taxon>Pseudomonadota</taxon>
        <taxon>Gammaproteobacteria</taxon>
        <taxon>Enterobacterales</taxon>
        <taxon>Bruguierivoracaceae</taxon>
        <taxon>Sodalis</taxon>
    </lineage>
</organism>
<comment type="similarity">
    <text evidence="2">Belongs to the CbiQ family.</text>
</comment>
<feature type="transmembrane region" description="Helical" evidence="7">
    <location>
        <begin position="238"/>
        <end position="256"/>
    </location>
</feature>
<comment type="caution">
    <text evidence="8">The sequence shown here is derived from an EMBL/GenBank/DDBJ whole genome shotgun (WGS) entry which is preliminary data.</text>
</comment>
<dbReference type="InterPro" id="IPR003339">
    <property type="entry name" value="ABC/ECF_trnsptr_transmembrane"/>
</dbReference>
<reference evidence="8 9" key="1">
    <citation type="submission" date="2019-02" db="EMBL/GenBank/DDBJ databases">
        <title>Investigation of anaerobic lignin degradation for improved lignocellulosic biofuels.</title>
        <authorList>
            <person name="Deangelis K."/>
        </authorList>
    </citation>
    <scope>NUCLEOTIDE SEQUENCE [LARGE SCALE GENOMIC DNA]</scope>
    <source>
        <strain evidence="8 9">159R</strain>
    </source>
</reference>
<dbReference type="EMBL" id="SJOI01000001">
    <property type="protein sequence ID" value="TCL04203.1"/>
    <property type="molecule type" value="Genomic_DNA"/>
</dbReference>
<evidence type="ECO:0000256" key="7">
    <source>
        <dbReference type="SAM" id="Phobius"/>
    </source>
</evidence>
<comment type="subcellular location">
    <subcellularLocation>
        <location evidence="1">Cell membrane</location>
        <topology evidence="1">Multi-pass membrane protein</topology>
    </subcellularLocation>
</comment>
<dbReference type="AlphaFoldDB" id="A0A4R1NA78"/>
<dbReference type="Pfam" id="PF02361">
    <property type="entry name" value="CbiQ"/>
    <property type="match status" value="1"/>
</dbReference>
<evidence type="ECO:0000313" key="9">
    <source>
        <dbReference type="Proteomes" id="UP000294555"/>
    </source>
</evidence>
<evidence type="ECO:0000256" key="5">
    <source>
        <dbReference type="ARBA" id="ARBA00022989"/>
    </source>
</evidence>
<dbReference type="RefSeq" id="WP_132923001.1">
    <property type="nucleotide sequence ID" value="NZ_CP075169.1"/>
</dbReference>
<dbReference type="OrthoDB" id="4533at2"/>
<keyword evidence="9" id="KW-1185">Reference proteome</keyword>